<dbReference type="GO" id="GO:0004315">
    <property type="term" value="F:3-oxoacyl-[acyl-carrier-protein] synthase activity"/>
    <property type="evidence" value="ECO:0007669"/>
    <property type="project" value="InterPro"/>
</dbReference>
<evidence type="ECO:0000259" key="4">
    <source>
        <dbReference type="PROSITE" id="PS52004"/>
    </source>
</evidence>
<dbReference type="PROSITE" id="PS52004">
    <property type="entry name" value="KS3_2"/>
    <property type="match status" value="1"/>
</dbReference>
<dbReference type="AlphaFoldDB" id="A0A3A9VQI7"/>
<dbReference type="PANTHER" id="PTHR43775">
    <property type="entry name" value="FATTY ACID SYNTHASE"/>
    <property type="match status" value="1"/>
</dbReference>
<dbReference type="InterPro" id="IPR050091">
    <property type="entry name" value="PKS_NRPS_Biosynth_Enz"/>
</dbReference>
<keyword evidence="7" id="KW-1185">Reference proteome</keyword>
<feature type="domain" description="Ketosynthase family 3 (KS3)" evidence="4">
    <location>
        <begin position="33"/>
        <end position="303"/>
    </location>
</feature>
<dbReference type="InterPro" id="IPR018201">
    <property type="entry name" value="Ketoacyl_synth_AS"/>
</dbReference>
<evidence type="ECO:0000256" key="1">
    <source>
        <dbReference type="ARBA" id="ARBA00001957"/>
    </source>
</evidence>
<dbReference type="InterPro" id="IPR016039">
    <property type="entry name" value="Thiolase-like"/>
</dbReference>
<keyword evidence="2" id="KW-0808">Transferase</keyword>
<dbReference type="EMBL" id="RBDX01000063">
    <property type="protein sequence ID" value="RKN03039.1"/>
    <property type="molecule type" value="Genomic_DNA"/>
</dbReference>
<sequence length="303" mass="32389">MADQDKLLDYLKRITADLHRTRGALRDHEARANEPIAIVGMACRFPGGVGSPEELWQLVAEGRDAVGPLPTDRGWDLDALYDPDPDRPGKSYVRAGGFLYDAGDFDAGLFGISPREALAMDPQQRLLLETAWEAAEHARIDPTSLRGTRTAVFAGCTYQEYRARLRDAPDGLEGHLVTGGLASVVSGRVAYALGLEGPAVTVDTACSSSLVALHLACEALRRDECSMALAGGVTVMSTPNTLTGLARQRALSPDGRCRAYAADADGFGLAEGVGLVVLERLSDAVRWGRRVWGVVRGSAVNQD</sequence>
<dbReference type="PROSITE" id="PS00606">
    <property type="entry name" value="KS3_1"/>
    <property type="match status" value="1"/>
</dbReference>
<evidence type="ECO:0000313" key="8">
    <source>
        <dbReference type="Proteomes" id="UP000275024"/>
    </source>
</evidence>
<evidence type="ECO:0000256" key="2">
    <source>
        <dbReference type="ARBA" id="ARBA00022679"/>
    </source>
</evidence>
<dbReference type="InterPro" id="IPR014030">
    <property type="entry name" value="Ketoacyl_synth_N"/>
</dbReference>
<gene>
    <name evidence="6" type="ORF">D7318_32180</name>
    <name evidence="5" type="ORF">D7319_32325</name>
</gene>
<dbReference type="InterPro" id="IPR020841">
    <property type="entry name" value="PKS_Beta-ketoAc_synthase_dom"/>
</dbReference>
<keyword evidence="3" id="KW-0511">Multifunctional enzyme</keyword>
<comment type="caution">
    <text evidence="5">The sequence shown here is derived from an EMBL/GenBank/DDBJ whole genome shotgun (WGS) entry which is preliminary data.</text>
</comment>
<dbReference type="Gene3D" id="3.40.47.10">
    <property type="match status" value="1"/>
</dbReference>
<organism evidence="5 8">
    <name type="scientific">Streptomyces radicis</name>
    <dbReference type="NCBI Taxonomy" id="1750517"/>
    <lineage>
        <taxon>Bacteria</taxon>
        <taxon>Bacillati</taxon>
        <taxon>Actinomycetota</taxon>
        <taxon>Actinomycetes</taxon>
        <taxon>Kitasatosporales</taxon>
        <taxon>Streptomycetaceae</taxon>
        <taxon>Streptomyces</taxon>
    </lineage>
</organism>
<dbReference type="RefSeq" id="WP_183091714.1">
    <property type="nucleotide sequence ID" value="NZ_RBDX01000063.1"/>
</dbReference>
<accession>A0A3A9VQI7</accession>
<dbReference type="GO" id="GO:0004312">
    <property type="term" value="F:fatty acid synthase activity"/>
    <property type="evidence" value="ECO:0007669"/>
    <property type="project" value="TreeGrafter"/>
</dbReference>
<comment type="cofactor">
    <cofactor evidence="1">
        <name>pantetheine 4'-phosphate</name>
        <dbReference type="ChEBI" id="CHEBI:47942"/>
    </cofactor>
</comment>
<dbReference type="PANTHER" id="PTHR43775:SF51">
    <property type="entry name" value="INACTIVE PHENOLPHTHIOCEROL SYNTHESIS POLYKETIDE SYNTHASE TYPE I PKS1-RELATED"/>
    <property type="match status" value="1"/>
</dbReference>
<protein>
    <recommendedName>
        <fullName evidence="4">Ketosynthase family 3 (KS3) domain-containing protein</fullName>
    </recommendedName>
</protein>
<evidence type="ECO:0000256" key="3">
    <source>
        <dbReference type="ARBA" id="ARBA00023268"/>
    </source>
</evidence>
<dbReference type="Pfam" id="PF08990">
    <property type="entry name" value="Docking"/>
    <property type="match status" value="1"/>
</dbReference>
<dbReference type="SMART" id="SM00825">
    <property type="entry name" value="PKS_KS"/>
    <property type="match status" value="1"/>
</dbReference>
<dbReference type="CDD" id="cd00833">
    <property type="entry name" value="PKS"/>
    <property type="match status" value="1"/>
</dbReference>
<dbReference type="SUPFAM" id="SSF53901">
    <property type="entry name" value="Thiolase-like"/>
    <property type="match status" value="1"/>
</dbReference>
<evidence type="ECO:0000313" key="6">
    <source>
        <dbReference type="EMBL" id="RKN12995.1"/>
    </source>
</evidence>
<dbReference type="GO" id="GO:0006633">
    <property type="term" value="P:fatty acid biosynthetic process"/>
    <property type="evidence" value="ECO:0007669"/>
    <property type="project" value="InterPro"/>
</dbReference>
<dbReference type="Pfam" id="PF00109">
    <property type="entry name" value="ketoacyl-synt"/>
    <property type="match status" value="1"/>
</dbReference>
<name>A0A3A9VQI7_9ACTN</name>
<feature type="non-terminal residue" evidence="5">
    <location>
        <position position="303"/>
    </location>
</feature>
<dbReference type="Proteomes" id="UP000268652">
    <property type="component" value="Unassembled WGS sequence"/>
</dbReference>
<dbReference type="Proteomes" id="UP000275024">
    <property type="component" value="Unassembled WGS sequence"/>
</dbReference>
<dbReference type="InterPro" id="IPR015083">
    <property type="entry name" value="NorB/c/GfsB-D-like_docking"/>
</dbReference>
<proteinExistence type="predicted"/>
<evidence type="ECO:0000313" key="7">
    <source>
        <dbReference type="Proteomes" id="UP000268652"/>
    </source>
</evidence>
<dbReference type="EMBL" id="RBDY01000063">
    <property type="protein sequence ID" value="RKN12995.1"/>
    <property type="molecule type" value="Genomic_DNA"/>
</dbReference>
<reference evidence="7 8" key="1">
    <citation type="submission" date="2018-09" db="EMBL/GenBank/DDBJ databases">
        <title>Streptomyces sp. nov. DS1-2, an endophytic actinomycete isolated from roots of Dendrobium scabrilingue.</title>
        <authorList>
            <person name="Kuncharoen N."/>
            <person name="Kudo T."/>
            <person name="Ohkuma M."/>
            <person name="Yuki M."/>
            <person name="Tanasupawat S."/>
        </authorList>
    </citation>
    <scope>NUCLEOTIDE SEQUENCE [LARGE SCALE GENOMIC DNA]</scope>
    <source>
        <strain evidence="5 8">AZ1-7</strain>
        <strain evidence="6 7">DS1-2</strain>
    </source>
</reference>
<evidence type="ECO:0000313" key="5">
    <source>
        <dbReference type="EMBL" id="RKN03039.1"/>
    </source>
</evidence>